<accession>A0A015L055</accession>
<feature type="compositionally biased region" description="Basic and acidic residues" evidence="4">
    <location>
        <begin position="469"/>
        <end position="487"/>
    </location>
</feature>
<protein>
    <submittedName>
        <fullName evidence="5">Uncharacterized protein</fullName>
    </submittedName>
</protein>
<dbReference type="PROSITE" id="PS50082">
    <property type="entry name" value="WD_REPEATS_2"/>
    <property type="match status" value="1"/>
</dbReference>
<feature type="region of interest" description="Disordered" evidence="4">
    <location>
        <begin position="572"/>
        <end position="636"/>
    </location>
</feature>
<feature type="compositionally biased region" description="Low complexity" evidence="4">
    <location>
        <begin position="619"/>
        <end position="636"/>
    </location>
</feature>
<dbReference type="PROSITE" id="PS50294">
    <property type="entry name" value="WD_REPEATS_REGION"/>
    <property type="match status" value="1"/>
</dbReference>
<feature type="region of interest" description="Disordered" evidence="4">
    <location>
        <begin position="352"/>
        <end position="410"/>
    </location>
</feature>
<dbReference type="PANTHER" id="PTHR19848">
    <property type="entry name" value="WD40 REPEAT PROTEIN"/>
    <property type="match status" value="1"/>
</dbReference>
<feature type="repeat" description="WD" evidence="3">
    <location>
        <begin position="205"/>
        <end position="246"/>
    </location>
</feature>
<gene>
    <name evidence="5" type="ORF">RirG_062250</name>
</gene>
<dbReference type="Proteomes" id="UP000022910">
    <property type="component" value="Unassembled WGS sequence"/>
</dbReference>
<evidence type="ECO:0000256" key="1">
    <source>
        <dbReference type="ARBA" id="ARBA00022574"/>
    </source>
</evidence>
<keyword evidence="1 3" id="KW-0853">WD repeat</keyword>
<reference evidence="5 6" key="1">
    <citation type="submission" date="2014-02" db="EMBL/GenBank/DDBJ databases">
        <title>Single nucleus genome sequencing reveals high similarity among nuclei of an endomycorrhizal fungus.</title>
        <authorList>
            <person name="Lin K."/>
            <person name="Geurts R."/>
            <person name="Zhang Z."/>
            <person name="Limpens E."/>
            <person name="Saunders D.G."/>
            <person name="Mu D."/>
            <person name="Pang E."/>
            <person name="Cao H."/>
            <person name="Cha H."/>
            <person name="Lin T."/>
            <person name="Zhou Q."/>
            <person name="Shang Y."/>
            <person name="Li Y."/>
            <person name="Ivanov S."/>
            <person name="Sharma T."/>
            <person name="Velzen R.V."/>
            <person name="Ruijter N.D."/>
            <person name="Aanen D.K."/>
            <person name="Win J."/>
            <person name="Kamoun S."/>
            <person name="Bisseling T."/>
            <person name="Huang S."/>
        </authorList>
    </citation>
    <scope>NUCLEOTIDE SEQUENCE [LARGE SCALE GENOMIC DNA]</scope>
    <source>
        <strain evidence="6">DAOM197198w</strain>
    </source>
</reference>
<dbReference type="Pfam" id="PF00400">
    <property type="entry name" value="WD40"/>
    <property type="match status" value="1"/>
</dbReference>
<dbReference type="PANTHER" id="PTHR19848:SF8">
    <property type="entry name" value="F-BOX AND WD REPEAT DOMAIN CONTAINING 7"/>
    <property type="match status" value="1"/>
</dbReference>
<dbReference type="SMART" id="SM00320">
    <property type="entry name" value="WD40"/>
    <property type="match status" value="3"/>
</dbReference>
<feature type="compositionally biased region" description="Polar residues" evidence="4">
    <location>
        <begin position="509"/>
        <end position="539"/>
    </location>
</feature>
<dbReference type="OMA" id="SEMGEIC"/>
<evidence type="ECO:0000256" key="3">
    <source>
        <dbReference type="PROSITE-ProRule" id="PRU00221"/>
    </source>
</evidence>
<keyword evidence="6" id="KW-1185">Reference proteome</keyword>
<feature type="compositionally biased region" description="Polar residues" evidence="4">
    <location>
        <begin position="489"/>
        <end position="499"/>
    </location>
</feature>
<dbReference type="Gene3D" id="2.130.10.10">
    <property type="entry name" value="YVTN repeat-like/Quinoprotein amine dehydrogenase"/>
    <property type="match status" value="1"/>
</dbReference>
<dbReference type="InterPro" id="IPR001680">
    <property type="entry name" value="WD40_rpt"/>
</dbReference>
<dbReference type="EMBL" id="JEMT01014807">
    <property type="protein sequence ID" value="EXX73214.1"/>
    <property type="molecule type" value="Genomic_DNA"/>
</dbReference>
<dbReference type="InterPro" id="IPR015943">
    <property type="entry name" value="WD40/YVTN_repeat-like_dom_sf"/>
</dbReference>
<dbReference type="InterPro" id="IPR036322">
    <property type="entry name" value="WD40_repeat_dom_sf"/>
</dbReference>
<evidence type="ECO:0000313" key="5">
    <source>
        <dbReference type="EMBL" id="EXX73214.1"/>
    </source>
</evidence>
<feature type="compositionally biased region" description="Basic and acidic residues" evidence="4">
    <location>
        <begin position="397"/>
        <end position="410"/>
    </location>
</feature>
<dbReference type="PROSITE" id="PS00678">
    <property type="entry name" value="WD_REPEATS_1"/>
    <property type="match status" value="1"/>
</dbReference>
<dbReference type="AlphaFoldDB" id="A0A015L055"/>
<feature type="compositionally biased region" description="Polar residues" evidence="4">
    <location>
        <begin position="572"/>
        <end position="582"/>
    </location>
</feature>
<feature type="compositionally biased region" description="Acidic residues" evidence="4">
    <location>
        <begin position="361"/>
        <end position="390"/>
    </location>
</feature>
<keyword evidence="2" id="KW-0677">Repeat</keyword>
<dbReference type="HOGENOM" id="CLU_343588_0_0_1"/>
<evidence type="ECO:0000256" key="4">
    <source>
        <dbReference type="SAM" id="MobiDB-lite"/>
    </source>
</evidence>
<dbReference type="SUPFAM" id="SSF50978">
    <property type="entry name" value="WD40 repeat-like"/>
    <property type="match status" value="1"/>
</dbReference>
<evidence type="ECO:0000313" key="6">
    <source>
        <dbReference type="Proteomes" id="UP000022910"/>
    </source>
</evidence>
<name>A0A015L055_RHIIW</name>
<evidence type="ECO:0000256" key="2">
    <source>
        <dbReference type="ARBA" id="ARBA00022737"/>
    </source>
</evidence>
<feature type="compositionally biased region" description="Low complexity" evidence="4">
    <location>
        <begin position="457"/>
        <end position="468"/>
    </location>
</feature>
<feature type="region of interest" description="Disordered" evidence="4">
    <location>
        <begin position="457"/>
        <end position="539"/>
    </location>
</feature>
<sequence length="824" mass="94337">MEDNYYELEVRPVLENHLIRLQGLCARWRMNLLAISDIDKNIMFVAMNDTIFVHRLNFNGKPSEPFKKLRYSTEPDYTNKSHTINAIKVGKIGNEEVLVSVDEAGDIRIWFTSNLDKNPIQFSNNESTWGIALHGPKRLLAVSSNSHEITIFNLKESGKFFNEFDDDDDNLESSGEESQTPRTYASVLTKISESDALGEKAISVLRGHEHNIPNICFSACGRFLVSCSIDSTCRVWNIKTGELMQKKILTGDWSDLNDNDEWGWTANFVPKSAFKTVSSNCEELQHLISNPESIPSSPRSVETMDSLNLYRQNLRRNLSGQRPNVRAPEDLYRIIISRNLRIRNREYEDGYIENGAHSESGTEEESTDDASELESNEGDSELELSEDDTEVGSNNNDQHEYNEHSLNRERLTEIEGSATPAYYDRAESATPVVENYTENNPDYRWSVGHELNILNNNHEQNENNSSSIPERENHNEERSEEIIEERSSQPTQSNTNTYESPAYPLYSPRSYTVSEDLTPVSSHNTSFSPELSVSPTYSPVSPEYIPANRELSPYHSYIEESIEDVINGLRQESSLSSPNSPNIRHDSSPERHEIEPISQSDHLDLHDNDTICSHDSLTIDSPLPSSSRESSVNNIDSPLRTSNDYYIRSHVRIQPLGSSQSDCCPDLGLPDELVLYTTKYDLLLLDPKLNLKILRTEKDLVHRVDTRRYPIHLDFDRLNMVEVIPELSLMIVASQQGKVALTRLIRIVCDDGEENYYLHPEKYLPNTIMNTPLLGMFVAKHNKLQDPALFYYRLYLMYINGTMFCYEIRRKKETNPLRMDNIYI</sequence>
<organism evidence="5 6">
    <name type="scientific">Rhizophagus irregularis (strain DAOM 197198w)</name>
    <name type="common">Glomus intraradices</name>
    <dbReference type="NCBI Taxonomy" id="1432141"/>
    <lineage>
        <taxon>Eukaryota</taxon>
        <taxon>Fungi</taxon>
        <taxon>Fungi incertae sedis</taxon>
        <taxon>Mucoromycota</taxon>
        <taxon>Glomeromycotina</taxon>
        <taxon>Glomeromycetes</taxon>
        <taxon>Glomerales</taxon>
        <taxon>Glomeraceae</taxon>
        <taxon>Rhizophagus</taxon>
    </lineage>
</organism>
<comment type="caution">
    <text evidence="5">The sequence shown here is derived from an EMBL/GenBank/DDBJ whole genome shotgun (WGS) entry which is preliminary data.</text>
</comment>
<proteinExistence type="predicted"/>
<feature type="compositionally biased region" description="Basic and acidic residues" evidence="4">
    <location>
        <begin position="583"/>
        <end position="609"/>
    </location>
</feature>
<dbReference type="InterPro" id="IPR019775">
    <property type="entry name" value="WD40_repeat_CS"/>
</dbReference>